<dbReference type="Proteomes" id="UP001589750">
    <property type="component" value="Unassembled WGS sequence"/>
</dbReference>
<keyword evidence="3" id="KW-1185">Reference proteome</keyword>
<dbReference type="RefSeq" id="WP_140008062.1">
    <property type="nucleotide sequence ID" value="NZ_JBHMDG010000008.1"/>
</dbReference>
<proteinExistence type="predicted"/>
<protein>
    <submittedName>
        <fullName evidence="2">Helix-turn-helix domain-containing protein</fullName>
    </submittedName>
</protein>
<dbReference type="InterPro" id="IPR001387">
    <property type="entry name" value="Cro/C1-type_HTH"/>
</dbReference>
<dbReference type="Gene3D" id="1.25.40.10">
    <property type="entry name" value="Tetratricopeptide repeat domain"/>
    <property type="match status" value="2"/>
</dbReference>
<evidence type="ECO:0000313" key="3">
    <source>
        <dbReference type="Proteomes" id="UP001589750"/>
    </source>
</evidence>
<dbReference type="InterPro" id="IPR010982">
    <property type="entry name" value="Lambda_DNA-bd_dom_sf"/>
</dbReference>
<dbReference type="EMBL" id="JBHMDG010000008">
    <property type="protein sequence ID" value="MFB9312777.1"/>
    <property type="molecule type" value="Genomic_DNA"/>
</dbReference>
<sequence length="457" mass="48631">MDRELVRQLEALDPKLLGERIRTARVAAGMTQPELGEGSVSAAHISRIERGERRPATKVLIQFAERLRVPIRDLIVGADAVDGRAVLLRVDLAELDLVGGNPQKALTAARAIVDEAASLGSSEVVERARLISATAREALADPSAESDYQELLAEDVSARTRLRAATALSSLRRESGDLSGAIEIARQTLDAVAGAVEVGIDEAVKLQVTLAAALFEAGDEAGAQAICRDALAVAENLDSAAARAAAYWNMSVIQAESGAIDLALDLARRALHLLESQDGVRHLARMRTQLGTILLRADPPHIDEAKSMLDLAGRELEWSSANTVDHARNTLVLARAHFMEDDAERAREHAQRALEMAGDLPLVQMAGLTLLGQVAASSGDVDGARTHYVEAIRVLTGIGADRGAGQMWFDLGNLLDEAGLVDQARDAYRRAASSTGLDVRTQSLRVAVVEGRAGSNA</sequence>
<dbReference type="CDD" id="cd00093">
    <property type="entry name" value="HTH_XRE"/>
    <property type="match status" value="1"/>
</dbReference>
<dbReference type="SUPFAM" id="SSF47413">
    <property type="entry name" value="lambda repressor-like DNA-binding domains"/>
    <property type="match status" value="1"/>
</dbReference>
<dbReference type="SMART" id="SM00530">
    <property type="entry name" value="HTH_XRE"/>
    <property type="match status" value="1"/>
</dbReference>
<dbReference type="SUPFAM" id="SSF48452">
    <property type="entry name" value="TPR-like"/>
    <property type="match status" value="2"/>
</dbReference>
<organism evidence="2 3">
    <name type="scientific">Nocardioides plantarum</name>
    <dbReference type="NCBI Taxonomy" id="29299"/>
    <lineage>
        <taxon>Bacteria</taxon>
        <taxon>Bacillati</taxon>
        <taxon>Actinomycetota</taxon>
        <taxon>Actinomycetes</taxon>
        <taxon>Propionibacteriales</taxon>
        <taxon>Nocardioidaceae</taxon>
        <taxon>Nocardioides</taxon>
    </lineage>
</organism>
<dbReference type="SMART" id="SM00028">
    <property type="entry name" value="TPR"/>
    <property type="match status" value="5"/>
</dbReference>
<gene>
    <name evidence="2" type="ORF">ACFFRI_06940</name>
</gene>
<dbReference type="InterPro" id="IPR019734">
    <property type="entry name" value="TPR_rpt"/>
</dbReference>
<dbReference type="Pfam" id="PF01381">
    <property type="entry name" value="HTH_3"/>
    <property type="match status" value="1"/>
</dbReference>
<evidence type="ECO:0000313" key="2">
    <source>
        <dbReference type="EMBL" id="MFB9312777.1"/>
    </source>
</evidence>
<name>A0ABV5K7S5_9ACTN</name>
<dbReference type="Gene3D" id="1.10.260.40">
    <property type="entry name" value="lambda repressor-like DNA-binding domains"/>
    <property type="match status" value="1"/>
</dbReference>
<dbReference type="PROSITE" id="PS50943">
    <property type="entry name" value="HTH_CROC1"/>
    <property type="match status" value="1"/>
</dbReference>
<evidence type="ECO:0000259" key="1">
    <source>
        <dbReference type="PROSITE" id="PS50943"/>
    </source>
</evidence>
<dbReference type="InterPro" id="IPR011990">
    <property type="entry name" value="TPR-like_helical_dom_sf"/>
</dbReference>
<feature type="domain" description="HTH cro/C1-type" evidence="1">
    <location>
        <begin position="21"/>
        <end position="74"/>
    </location>
</feature>
<reference evidence="2 3" key="1">
    <citation type="submission" date="2024-09" db="EMBL/GenBank/DDBJ databases">
        <authorList>
            <person name="Sun Q."/>
            <person name="Mori K."/>
        </authorList>
    </citation>
    <scope>NUCLEOTIDE SEQUENCE [LARGE SCALE GENOMIC DNA]</scope>
    <source>
        <strain evidence="2 3">JCM 9626</strain>
    </source>
</reference>
<comment type="caution">
    <text evidence="2">The sequence shown here is derived from an EMBL/GenBank/DDBJ whole genome shotgun (WGS) entry which is preliminary data.</text>
</comment>
<accession>A0ABV5K7S5</accession>